<dbReference type="AlphaFoldDB" id="A0A2N9JAE5"/>
<reference evidence="2" key="1">
    <citation type="submission" date="2018-02" db="EMBL/GenBank/DDBJ databases">
        <authorList>
            <person name="Cohen D.B."/>
            <person name="Kent A.D."/>
        </authorList>
    </citation>
    <scope>NUCLEOTIDE SEQUENCE</scope>
</reference>
<feature type="compositionally biased region" description="Polar residues" evidence="1">
    <location>
        <begin position="1"/>
        <end position="12"/>
    </location>
</feature>
<evidence type="ECO:0000313" key="2">
    <source>
        <dbReference type="EMBL" id="SPD33520.1"/>
    </source>
</evidence>
<feature type="region of interest" description="Disordered" evidence="1">
    <location>
        <begin position="1"/>
        <end position="58"/>
    </location>
</feature>
<evidence type="ECO:0000256" key="1">
    <source>
        <dbReference type="SAM" id="MobiDB-lite"/>
    </source>
</evidence>
<accession>A0A2N9JAE5</accession>
<proteinExistence type="predicted"/>
<name>A0A2N9JAE5_FAGSY</name>
<sequence length="134" mass="15053">MAQPPRLTSSLLSPHLKASRPQRPHALNLLTSRPHASRLTSSSPHLTASRPQPHGLALTSRPHLPLSLSIPFRCCPSLPRSHRCLKARSHTARSGEISPRFWPDLRRFCCGTTFNFASSVQFVFADFLFCFLLR</sequence>
<organism evidence="2">
    <name type="scientific">Fagus sylvatica</name>
    <name type="common">Beechnut</name>
    <dbReference type="NCBI Taxonomy" id="28930"/>
    <lineage>
        <taxon>Eukaryota</taxon>
        <taxon>Viridiplantae</taxon>
        <taxon>Streptophyta</taxon>
        <taxon>Embryophyta</taxon>
        <taxon>Tracheophyta</taxon>
        <taxon>Spermatophyta</taxon>
        <taxon>Magnoliopsida</taxon>
        <taxon>eudicotyledons</taxon>
        <taxon>Gunneridae</taxon>
        <taxon>Pentapetalae</taxon>
        <taxon>rosids</taxon>
        <taxon>fabids</taxon>
        <taxon>Fagales</taxon>
        <taxon>Fagaceae</taxon>
        <taxon>Fagus</taxon>
    </lineage>
</organism>
<gene>
    <name evidence="2" type="ORF">FSB_LOCUS61402</name>
</gene>
<dbReference type="EMBL" id="OIVN01006459">
    <property type="protein sequence ID" value="SPD33520.1"/>
    <property type="molecule type" value="Genomic_DNA"/>
</dbReference>
<feature type="compositionally biased region" description="Polar residues" evidence="1">
    <location>
        <begin position="38"/>
        <end position="50"/>
    </location>
</feature>
<protein>
    <submittedName>
        <fullName evidence="2">Uncharacterized protein</fullName>
    </submittedName>
</protein>